<accession>A0ACC1T0J4</accession>
<dbReference type="Proteomes" id="UP001148629">
    <property type="component" value="Unassembled WGS sequence"/>
</dbReference>
<gene>
    <name evidence="1" type="ORF">NM208_g84</name>
</gene>
<keyword evidence="2" id="KW-1185">Reference proteome</keyword>
<dbReference type="EMBL" id="JANRMS010000004">
    <property type="protein sequence ID" value="KAJ3550251.1"/>
    <property type="molecule type" value="Genomic_DNA"/>
</dbReference>
<evidence type="ECO:0000313" key="2">
    <source>
        <dbReference type="Proteomes" id="UP001148629"/>
    </source>
</evidence>
<protein>
    <submittedName>
        <fullName evidence="1">Uncharacterized protein</fullName>
    </submittedName>
</protein>
<organism evidence="1 2">
    <name type="scientific">Fusarium decemcellulare</name>
    <dbReference type="NCBI Taxonomy" id="57161"/>
    <lineage>
        <taxon>Eukaryota</taxon>
        <taxon>Fungi</taxon>
        <taxon>Dikarya</taxon>
        <taxon>Ascomycota</taxon>
        <taxon>Pezizomycotina</taxon>
        <taxon>Sordariomycetes</taxon>
        <taxon>Hypocreomycetidae</taxon>
        <taxon>Hypocreales</taxon>
        <taxon>Nectriaceae</taxon>
        <taxon>Fusarium</taxon>
        <taxon>Fusarium decemcellulare species complex</taxon>
    </lineage>
</organism>
<proteinExistence type="predicted"/>
<comment type="caution">
    <text evidence="1">The sequence shown here is derived from an EMBL/GenBank/DDBJ whole genome shotgun (WGS) entry which is preliminary data.</text>
</comment>
<sequence>MNNTLNVAILGATGESGGLILDGLLQSQEPKFKVKALARASSLDKPEYSELSRRGVVITAIDLNGSEEELSKSLEGIDIVIASVPPNALDTQLPLARAAKKARVKRFVPAAYAMAVAPNSISTAQNNKENIYIELEKIGIPHTIIDVGWWHFGFVPRLPSGATDYAIALPDFLVNLIPGDGKMKTYIVDNRDVGSLVARIIADPRTINSRVMASGDVLTINEMYEIAERLSGEKPERRYVSADELESMIDIARGKIAAGQVDYPTLVGCFWLEYYYSSFINGDNSPAGAQRLGYTLASDLYPDVKTISFETFFADILGHKLTLPYSKRNNS</sequence>
<evidence type="ECO:0000313" key="1">
    <source>
        <dbReference type="EMBL" id="KAJ3550251.1"/>
    </source>
</evidence>
<reference evidence="1" key="1">
    <citation type="submission" date="2022-08" db="EMBL/GenBank/DDBJ databases">
        <title>Genome Sequence of Fusarium decemcellulare.</title>
        <authorList>
            <person name="Buettner E."/>
        </authorList>
    </citation>
    <scope>NUCLEOTIDE SEQUENCE</scope>
    <source>
        <strain evidence="1">Babe19</strain>
    </source>
</reference>
<name>A0ACC1T0J4_9HYPO</name>